<accession>A0ABU0M0L9</accession>
<dbReference type="SUPFAM" id="SSF46689">
    <property type="entry name" value="Homeodomain-like"/>
    <property type="match status" value="1"/>
</dbReference>
<dbReference type="PROSITE" id="PS01124">
    <property type="entry name" value="HTH_ARAC_FAMILY_2"/>
    <property type="match status" value="1"/>
</dbReference>
<keyword evidence="2" id="KW-0238">DNA-binding</keyword>
<dbReference type="PANTHER" id="PTHR46796:SF6">
    <property type="entry name" value="ARAC SUBFAMILY"/>
    <property type="match status" value="1"/>
</dbReference>
<sequence length="346" mass="37684">MAVPLGEVSSTLPSGKVEPIRIVTKELALAEQFEAWRDFMSAAIDIELPTDTDDGFDAEQEVWNLGSMALARARMPGGERVWHHLDRHPLDHWCLVLVIPDRARSAEPELFLRSLARPFEGYGNGAETVVSLYVPRDLFRSGAATLDRLDNMIPSGPLSALLADYVLSLSRRLPELPPEAFPAVIEATREMIGACLLPSADRLEAANDVLAASLVDRARRIVNQHLGAFAFGPVQLGRMLGVSRSRLYRLFEPLGGVTAYIRRQRLLAAHRALLDPLETSAIVAIAERVGFPDASAFSRAFRAEFGYSPSQARAALARRTAAPSMRRPGMGPGGSSLGDILNRIGA</sequence>
<organism evidence="5 6">
    <name type="scientific">Kaistia geumhonensis</name>
    <dbReference type="NCBI Taxonomy" id="410839"/>
    <lineage>
        <taxon>Bacteria</taxon>
        <taxon>Pseudomonadati</taxon>
        <taxon>Pseudomonadota</taxon>
        <taxon>Alphaproteobacteria</taxon>
        <taxon>Hyphomicrobiales</taxon>
        <taxon>Kaistiaceae</taxon>
        <taxon>Kaistia</taxon>
    </lineage>
</organism>
<name>A0ABU0M0L9_9HYPH</name>
<evidence type="ECO:0000313" key="5">
    <source>
        <dbReference type="EMBL" id="MDQ0514496.1"/>
    </source>
</evidence>
<evidence type="ECO:0000256" key="1">
    <source>
        <dbReference type="ARBA" id="ARBA00023015"/>
    </source>
</evidence>
<keyword evidence="1" id="KW-0805">Transcription regulation</keyword>
<dbReference type="PROSITE" id="PS00041">
    <property type="entry name" value="HTH_ARAC_FAMILY_1"/>
    <property type="match status" value="1"/>
</dbReference>
<dbReference type="PANTHER" id="PTHR46796">
    <property type="entry name" value="HTH-TYPE TRANSCRIPTIONAL ACTIVATOR RHAS-RELATED"/>
    <property type="match status" value="1"/>
</dbReference>
<dbReference type="SMART" id="SM00342">
    <property type="entry name" value="HTH_ARAC"/>
    <property type="match status" value="1"/>
</dbReference>
<gene>
    <name evidence="5" type="ORF">QO015_000109</name>
</gene>
<evidence type="ECO:0000259" key="4">
    <source>
        <dbReference type="PROSITE" id="PS01124"/>
    </source>
</evidence>
<reference evidence="5 6" key="1">
    <citation type="submission" date="2023-07" db="EMBL/GenBank/DDBJ databases">
        <title>Genomic Encyclopedia of Type Strains, Phase IV (KMG-IV): sequencing the most valuable type-strain genomes for metagenomic binning, comparative biology and taxonomic classification.</title>
        <authorList>
            <person name="Goeker M."/>
        </authorList>
    </citation>
    <scope>NUCLEOTIDE SEQUENCE [LARGE SCALE GENOMIC DNA]</scope>
    <source>
        <strain evidence="5 6">B1-1</strain>
    </source>
</reference>
<dbReference type="PRINTS" id="PR00032">
    <property type="entry name" value="HTHARAC"/>
</dbReference>
<evidence type="ECO:0000256" key="3">
    <source>
        <dbReference type="ARBA" id="ARBA00023163"/>
    </source>
</evidence>
<dbReference type="EMBL" id="JAUSWJ010000001">
    <property type="protein sequence ID" value="MDQ0514496.1"/>
    <property type="molecule type" value="Genomic_DNA"/>
</dbReference>
<dbReference type="InterPro" id="IPR050204">
    <property type="entry name" value="AraC_XylS_family_regulators"/>
</dbReference>
<dbReference type="InterPro" id="IPR020449">
    <property type="entry name" value="Tscrpt_reg_AraC-type_HTH"/>
</dbReference>
<dbReference type="Proteomes" id="UP001223743">
    <property type="component" value="Unassembled WGS sequence"/>
</dbReference>
<evidence type="ECO:0000256" key="2">
    <source>
        <dbReference type="ARBA" id="ARBA00023125"/>
    </source>
</evidence>
<comment type="caution">
    <text evidence="5">The sequence shown here is derived from an EMBL/GenBank/DDBJ whole genome shotgun (WGS) entry which is preliminary data.</text>
</comment>
<dbReference type="RefSeq" id="WP_266282173.1">
    <property type="nucleotide sequence ID" value="NZ_JAPKNF010000001.1"/>
</dbReference>
<feature type="domain" description="HTH araC/xylS-type" evidence="4">
    <location>
        <begin position="216"/>
        <end position="315"/>
    </location>
</feature>
<dbReference type="Gene3D" id="1.10.10.60">
    <property type="entry name" value="Homeodomain-like"/>
    <property type="match status" value="1"/>
</dbReference>
<keyword evidence="3" id="KW-0804">Transcription</keyword>
<dbReference type="InterPro" id="IPR009057">
    <property type="entry name" value="Homeodomain-like_sf"/>
</dbReference>
<dbReference type="InterPro" id="IPR018060">
    <property type="entry name" value="HTH_AraC"/>
</dbReference>
<proteinExistence type="predicted"/>
<keyword evidence="6" id="KW-1185">Reference proteome</keyword>
<evidence type="ECO:0000313" key="6">
    <source>
        <dbReference type="Proteomes" id="UP001223743"/>
    </source>
</evidence>
<dbReference type="Pfam" id="PF12833">
    <property type="entry name" value="HTH_18"/>
    <property type="match status" value="1"/>
</dbReference>
<protein>
    <submittedName>
        <fullName evidence="5">AraC-like DNA-binding protein</fullName>
    </submittedName>
</protein>
<dbReference type="InterPro" id="IPR018062">
    <property type="entry name" value="HTH_AraC-typ_CS"/>
</dbReference>